<proteinExistence type="predicted"/>
<organism evidence="2 3">
    <name type="scientific">Polyplosphaeria fusca</name>
    <dbReference type="NCBI Taxonomy" id="682080"/>
    <lineage>
        <taxon>Eukaryota</taxon>
        <taxon>Fungi</taxon>
        <taxon>Dikarya</taxon>
        <taxon>Ascomycota</taxon>
        <taxon>Pezizomycotina</taxon>
        <taxon>Dothideomycetes</taxon>
        <taxon>Pleosporomycetidae</taxon>
        <taxon>Pleosporales</taxon>
        <taxon>Tetraplosphaeriaceae</taxon>
        <taxon>Polyplosphaeria</taxon>
    </lineage>
</organism>
<reference evidence="2" key="1">
    <citation type="journal article" date="2020" name="Stud. Mycol.">
        <title>101 Dothideomycetes genomes: a test case for predicting lifestyles and emergence of pathogens.</title>
        <authorList>
            <person name="Haridas S."/>
            <person name="Albert R."/>
            <person name="Binder M."/>
            <person name="Bloem J."/>
            <person name="Labutti K."/>
            <person name="Salamov A."/>
            <person name="Andreopoulos B."/>
            <person name="Baker S."/>
            <person name="Barry K."/>
            <person name="Bills G."/>
            <person name="Bluhm B."/>
            <person name="Cannon C."/>
            <person name="Castanera R."/>
            <person name="Culley D."/>
            <person name="Daum C."/>
            <person name="Ezra D."/>
            <person name="Gonzalez J."/>
            <person name="Henrissat B."/>
            <person name="Kuo A."/>
            <person name="Liang C."/>
            <person name="Lipzen A."/>
            <person name="Lutzoni F."/>
            <person name="Magnuson J."/>
            <person name="Mondo S."/>
            <person name="Nolan M."/>
            <person name="Ohm R."/>
            <person name="Pangilinan J."/>
            <person name="Park H.-J."/>
            <person name="Ramirez L."/>
            <person name="Alfaro M."/>
            <person name="Sun H."/>
            <person name="Tritt A."/>
            <person name="Yoshinaga Y."/>
            <person name="Zwiers L.-H."/>
            <person name="Turgeon B."/>
            <person name="Goodwin S."/>
            <person name="Spatafora J."/>
            <person name="Crous P."/>
            <person name="Grigoriev I."/>
        </authorList>
    </citation>
    <scope>NUCLEOTIDE SEQUENCE</scope>
    <source>
        <strain evidence="2">CBS 125425</strain>
    </source>
</reference>
<feature type="compositionally biased region" description="Low complexity" evidence="1">
    <location>
        <begin position="80"/>
        <end position="105"/>
    </location>
</feature>
<dbReference type="AlphaFoldDB" id="A0A9P4QP53"/>
<accession>A0A9P4QP53</accession>
<feature type="compositionally biased region" description="Basic and acidic residues" evidence="1">
    <location>
        <begin position="25"/>
        <end position="48"/>
    </location>
</feature>
<gene>
    <name evidence="2" type="ORF">EJ04DRAFT_101616</name>
</gene>
<sequence length="114" mass="12655">MLPSTSQSPLSLIVRYNTSTTPSQREMRAQKRKANTENRSNKKSRPSDTQDQPSSRYLYLMGDPPIDTPDPSQPPTRPGLQSLSSLQSLPSLRSLPSLPSTQRSLEMSAHLCCL</sequence>
<dbReference type="Proteomes" id="UP000799444">
    <property type="component" value="Unassembled WGS sequence"/>
</dbReference>
<evidence type="ECO:0000313" key="3">
    <source>
        <dbReference type="Proteomes" id="UP000799444"/>
    </source>
</evidence>
<evidence type="ECO:0000256" key="1">
    <source>
        <dbReference type="SAM" id="MobiDB-lite"/>
    </source>
</evidence>
<keyword evidence="3" id="KW-1185">Reference proteome</keyword>
<feature type="compositionally biased region" description="Polar residues" evidence="1">
    <location>
        <begin position="1"/>
        <end position="24"/>
    </location>
</feature>
<comment type="caution">
    <text evidence="2">The sequence shown here is derived from an EMBL/GenBank/DDBJ whole genome shotgun (WGS) entry which is preliminary data.</text>
</comment>
<protein>
    <submittedName>
        <fullName evidence="2">Uncharacterized protein</fullName>
    </submittedName>
</protein>
<feature type="region of interest" description="Disordered" evidence="1">
    <location>
        <begin position="1"/>
        <end position="109"/>
    </location>
</feature>
<feature type="compositionally biased region" description="Pro residues" evidence="1">
    <location>
        <begin position="66"/>
        <end position="77"/>
    </location>
</feature>
<evidence type="ECO:0000313" key="2">
    <source>
        <dbReference type="EMBL" id="KAF2728336.1"/>
    </source>
</evidence>
<dbReference type="EMBL" id="ML996284">
    <property type="protein sequence ID" value="KAF2728336.1"/>
    <property type="molecule type" value="Genomic_DNA"/>
</dbReference>
<name>A0A9P4QP53_9PLEO</name>